<feature type="region of interest" description="Disordered" evidence="4">
    <location>
        <begin position="537"/>
        <end position="639"/>
    </location>
</feature>
<dbReference type="PRINTS" id="PR00038">
    <property type="entry name" value="HTHLUXR"/>
</dbReference>
<sequence>MTTRRPLVDQVGGQLRRAGAVAVVGPTGFGKSQVLDDVCSAWQAAGDPVVRLSSARTDAQIAYAPLMDLFSACPAEVRGELSDLQRSAMDWVLRRVGGPEPDTTTFRVTVLSCLHAWGRRARPLLAADDVQWWGPGSLDVFGFAARRSRGSVSLLAALRPDGPSPHDVLGGGAVEIGIPPLGPQESIAVVRSFGIPLRAAARIHTATGGSPRLVSDIAAGLARAGIPIDALDATPLAPYARHAMRARLADLAEPVRRVLLLAALAAEPTPAGVRRAAGSSAEAALAAAEAAGVVRVTAGAVVFTAPVLREGIVAEAGGEAVRRAHRVLAAASLAADDRAWHAACALGATETAPELVPGLAEAAASARGRGDHIRAAEFGLLAVDRAGGGRPDLLVTAARDAEAAGRFDLARTALDRLIRTRAGPAARARAGFAVLDAAGRGAALLADVAAQALADATAAAEPALVSAAHLRLAWSAHLDRGYPADALIHAEHAVAWAERAGDPAGRAAALTMAARIQQGRGTPDHVDTLRRALEAGAAAEAGADAAAGRDPGGRRPAPRRRTPEQDGGVDPEPHAGIDPGTGHGPNPGQAAAPTPGSAPAPTDHAPEPTRASPEHAHAPAHAPTAAREHAPDPTTAGARIIHDPRRVAVCFALLEDRPAEAERLLAELRPLVGDGNGPADLVRLLGSAVQLHAHTGDGRTAREEAARLVALARDVGASPGPPWYAAATAELAGGTLEQALGYAELGLAASEEETDSVFAAHCLHLSGAVRLFRRDTAGALADLLRVRDLTRELCIGDPAAIPYHADLAEALVAAGDVEAATLTVAEARGRAEELARRSVLAALDRAEALCHAAAGRFPPAEELLTTALATFERLAYPLECGRVLLARSAVEHRRRRPARARESYAAAEAVFRAAGAPLWAPARPERAGAPAGLAGLTEAEQRIADLVADGRGNRDIANSLYVSVKTVEAMLTRIYRKLGVRSRVQLVALVHRELTELGHRDGRRSPNDRPPSSVSR</sequence>
<feature type="domain" description="HTH luxR-type" evidence="5">
    <location>
        <begin position="929"/>
        <end position="994"/>
    </location>
</feature>
<dbReference type="GO" id="GO:0003677">
    <property type="term" value="F:DNA binding"/>
    <property type="evidence" value="ECO:0007669"/>
    <property type="project" value="UniProtKB-KW"/>
</dbReference>
<dbReference type="InterPro" id="IPR036388">
    <property type="entry name" value="WH-like_DNA-bd_sf"/>
</dbReference>
<dbReference type="EMBL" id="MWQN01000001">
    <property type="protein sequence ID" value="OPC80412.1"/>
    <property type="molecule type" value="Genomic_DNA"/>
</dbReference>
<keyword evidence="7" id="KW-1185">Reference proteome</keyword>
<keyword evidence="3" id="KW-0804">Transcription</keyword>
<dbReference type="Pfam" id="PF00196">
    <property type="entry name" value="GerE"/>
    <property type="match status" value="1"/>
</dbReference>
<feature type="compositionally biased region" description="Low complexity" evidence="4">
    <location>
        <begin position="537"/>
        <end position="549"/>
    </location>
</feature>
<protein>
    <recommendedName>
        <fullName evidence="5">HTH luxR-type domain-containing protein</fullName>
    </recommendedName>
</protein>
<evidence type="ECO:0000256" key="3">
    <source>
        <dbReference type="ARBA" id="ARBA00023163"/>
    </source>
</evidence>
<reference evidence="6 7" key="1">
    <citation type="submission" date="2017-03" db="EMBL/GenBank/DDBJ databases">
        <title>Draft genome sequence of Streptomyces scabrisporus NF3, endophyte isolated from Amphipterygium adstringens.</title>
        <authorList>
            <person name="Vazquez M."/>
            <person name="Ceapa C.D."/>
            <person name="Rodriguez Luna D."/>
            <person name="Sanchez Esquivel S."/>
        </authorList>
    </citation>
    <scope>NUCLEOTIDE SEQUENCE [LARGE SCALE GENOMIC DNA]</scope>
    <source>
        <strain evidence="6 7">NF3</strain>
    </source>
</reference>
<dbReference type="SUPFAM" id="SSF46894">
    <property type="entry name" value="C-terminal effector domain of the bipartite response regulators"/>
    <property type="match status" value="1"/>
</dbReference>
<evidence type="ECO:0000256" key="4">
    <source>
        <dbReference type="SAM" id="MobiDB-lite"/>
    </source>
</evidence>
<dbReference type="InterPro" id="IPR039420">
    <property type="entry name" value="WalR-like"/>
</dbReference>
<accession>A0A1T3NUS1</accession>
<evidence type="ECO:0000259" key="5">
    <source>
        <dbReference type="PROSITE" id="PS50043"/>
    </source>
</evidence>
<dbReference type="PANTHER" id="PTHR43214">
    <property type="entry name" value="TWO-COMPONENT RESPONSE REGULATOR"/>
    <property type="match status" value="1"/>
</dbReference>
<comment type="caution">
    <text evidence="6">The sequence shown here is derived from an EMBL/GenBank/DDBJ whole genome shotgun (WGS) entry which is preliminary data.</text>
</comment>
<dbReference type="PANTHER" id="PTHR43214:SF24">
    <property type="entry name" value="TRANSCRIPTIONAL REGULATORY PROTEIN NARL-RELATED"/>
    <property type="match status" value="1"/>
</dbReference>
<keyword evidence="1" id="KW-0805">Transcription regulation</keyword>
<evidence type="ECO:0000313" key="7">
    <source>
        <dbReference type="Proteomes" id="UP000190037"/>
    </source>
</evidence>
<evidence type="ECO:0000256" key="1">
    <source>
        <dbReference type="ARBA" id="ARBA00023015"/>
    </source>
</evidence>
<dbReference type="RefSeq" id="WP_078974671.1">
    <property type="nucleotide sequence ID" value="NZ_MWQN01000001.1"/>
</dbReference>
<dbReference type="InterPro" id="IPR027417">
    <property type="entry name" value="P-loop_NTPase"/>
</dbReference>
<dbReference type="CDD" id="cd06170">
    <property type="entry name" value="LuxR_C_like"/>
    <property type="match status" value="1"/>
</dbReference>
<dbReference type="SMART" id="SM00421">
    <property type="entry name" value="HTH_LUXR"/>
    <property type="match status" value="1"/>
</dbReference>
<keyword evidence="2" id="KW-0238">DNA-binding</keyword>
<evidence type="ECO:0000256" key="2">
    <source>
        <dbReference type="ARBA" id="ARBA00023125"/>
    </source>
</evidence>
<organism evidence="6 7">
    <name type="scientific">Embleya scabrispora</name>
    <dbReference type="NCBI Taxonomy" id="159449"/>
    <lineage>
        <taxon>Bacteria</taxon>
        <taxon>Bacillati</taxon>
        <taxon>Actinomycetota</taxon>
        <taxon>Actinomycetes</taxon>
        <taxon>Kitasatosporales</taxon>
        <taxon>Streptomycetaceae</taxon>
        <taxon>Embleya</taxon>
    </lineage>
</organism>
<dbReference type="SUPFAM" id="SSF52540">
    <property type="entry name" value="P-loop containing nucleoside triphosphate hydrolases"/>
    <property type="match status" value="1"/>
</dbReference>
<dbReference type="InterPro" id="IPR011990">
    <property type="entry name" value="TPR-like_helical_dom_sf"/>
</dbReference>
<dbReference type="Proteomes" id="UP000190037">
    <property type="component" value="Unassembled WGS sequence"/>
</dbReference>
<dbReference type="PROSITE" id="PS00622">
    <property type="entry name" value="HTH_LUXR_1"/>
    <property type="match status" value="1"/>
</dbReference>
<dbReference type="PROSITE" id="PS50043">
    <property type="entry name" value="HTH_LUXR_2"/>
    <property type="match status" value="1"/>
</dbReference>
<gene>
    <name evidence="6" type="ORF">B4N89_05145</name>
</gene>
<dbReference type="OrthoDB" id="3796539at2"/>
<dbReference type="Gene3D" id="1.25.40.10">
    <property type="entry name" value="Tetratricopeptide repeat domain"/>
    <property type="match status" value="1"/>
</dbReference>
<name>A0A1T3NUS1_9ACTN</name>
<feature type="compositionally biased region" description="Low complexity" evidence="4">
    <location>
        <begin position="587"/>
        <end position="602"/>
    </location>
</feature>
<dbReference type="AlphaFoldDB" id="A0A1T3NUS1"/>
<dbReference type="Gene3D" id="1.10.10.10">
    <property type="entry name" value="Winged helix-like DNA-binding domain superfamily/Winged helix DNA-binding domain"/>
    <property type="match status" value="1"/>
</dbReference>
<dbReference type="InterPro" id="IPR016032">
    <property type="entry name" value="Sig_transdc_resp-reg_C-effctor"/>
</dbReference>
<dbReference type="InterPro" id="IPR000792">
    <property type="entry name" value="Tscrpt_reg_LuxR_C"/>
</dbReference>
<evidence type="ECO:0000313" key="6">
    <source>
        <dbReference type="EMBL" id="OPC80412.1"/>
    </source>
</evidence>
<dbReference type="GO" id="GO:0006355">
    <property type="term" value="P:regulation of DNA-templated transcription"/>
    <property type="evidence" value="ECO:0007669"/>
    <property type="project" value="InterPro"/>
</dbReference>
<dbReference type="STRING" id="159449.B4N89_05145"/>
<feature type="compositionally biased region" description="Basic and acidic residues" evidence="4">
    <location>
        <begin position="604"/>
        <end position="617"/>
    </location>
</feature>
<proteinExistence type="predicted"/>